<sequence length="456" mass="53361">MTKTTMTKFFKSNNKFFKKFDGLDYAAHTVFSRGGYFFKGEIDLEKFLKSMEQVFHEFPILLSTFYSEDGIWNISYPPKSHHKINEQLEIEKKHNESIESTTLESILPMELLDERMKNGFSIDLEGLPMGSFKLTILKDGFVIGYSINHSLFDQSSMFYFFKYLSIIYSNKGEDNKTLKKPTTINADNFYDKNQPELTDLKEFRDYGKEFLGFTYTPFGSSSSEDEETKTTTTTSNVNNNITIKVKFNLNEIEKLIKSLDYYLSMNDIIHSIIIKILSINENISKDEEFRLRYTCNMRKRCNLTEEYIGNFGFQQNLLFKISDIRNNTILELAKINRKDVSEFTNDNFFKTLTWHNKMQLHKELPLNYLGKQVPTITNVSNWTSFDYDKISFDGIKPFTIKAPCIATYNVNIICFDFDFENLQKFYRTTIFVPSNSFNQISDFANDSKLFTVEKSS</sequence>
<accession>A0AAN7YWJ0</accession>
<comment type="caution">
    <text evidence="2">The sequence shown here is derived from an EMBL/GenBank/DDBJ whole genome shotgun (WGS) entry which is preliminary data.</text>
</comment>
<dbReference type="GO" id="GO:0016740">
    <property type="term" value="F:transferase activity"/>
    <property type="evidence" value="ECO:0007669"/>
    <property type="project" value="UniProtKB-KW"/>
</dbReference>
<dbReference type="InterPro" id="IPR023213">
    <property type="entry name" value="CAT-like_dom_sf"/>
</dbReference>
<keyword evidence="3" id="KW-1185">Reference proteome</keyword>
<reference evidence="2 3" key="1">
    <citation type="submission" date="2023-11" db="EMBL/GenBank/DDBJ databases">
        <title>Dfirmibasis_genome.</title>
        <authorList>
            <person name="Edelbroek B."/>
            <person name="Kjellin J."/>
            <person name="Jerlstrom-Hultqvist J."/>
            <person name="Soderbom F."/>
        </authorList>
    </citation>
    <scope>NUCLEOTIDE SEQUENCE [LARGE SCALE GENOMIC DNA]</scope>
    <source>
        <strain evidence="2 3">TNS-C-14</strain>
    </source>
</reference>
<evidence type="ECO:0000256" key="1">
    <source>
        <dbReference type="ARBA" id="ARBA00022679"/>
    </source>
</evidence>
<dbReference type="EMBL" id="JAVFKY010000003">
    <property type="protein sequence ID" value="KAK5578677.1"/>
    <property type="molecule type" value="Genomic_DNA"/>
</dbReference>
<name>A0AAN7YWJ0_9MYCE</name>
<evidence type="ECO:0000313" key="3">
    <source>
        <dbReference type="Proteomes" id="UP001344447"/>
    </source>
</evidence>
<protein>
    <submittedName>
        <fullName evidence="2">Uncharacterized protein</fullName>
    </submittedName>
</protein>
<dbReference type="Pfam" id="PF02458">
    <property type="entry name" value="Transferase"/>
    <property type="match status" value="1"/>
</dbReference>
<keyword evidence="1" id="KW-0808">Transferase</keyword>
<dbReference type="PANTHER" id="PTHR31896">
    <property type="entry name" value="FAMILY REGULATORY PROTEIN, PUTATIVE (AFU_ORTHOLOGUE AFUA_3G14730)-RELATED"/>
    <property type="match status" value="1"/>
</dbReference>
<dbReference type="InterPro" id="IPR051283">
    <property type="entry name" value="Sec_Metabolite_Acyltrans"/>
</dbReference>
<evidence type="ECO:0000313" key="2">
    <source>
        <dbReference type="EMBL" id="KAK5578677.1"/>
    </source>
</evidence>
<dbReference type="Gene3D" id="3.30.559.10">
    <property type="entry name" value="Chloramphenicol acetyltransferase-like domain"/>
    <property type="match status" value="2"/>
</dbReference>
<dbReference type="Proteomes" id="UP001344447">
    <property type="component" value="Unassembled WGS sequence"/>
</dbReference>
<proteinExistence type="predicted"/>
<organism evidence="2 3">
    <name type="scientific">Dictyostelium firmibasis</name>
    <dbReference type="NCBI Taxonomy" id="79012"/>
    <lineage>
        <taxon>Eukaryota</taxon>
        <taxon>Amoebozoa</taxon>
        <taxon>Evosea</taxon>
        <taxon>Eumycetozoa</taxon>
        <taxon>Dictyostelia</taxon>
        <taxon>Dictyosteliales</taxon>
        <taxon>Dictyosteliaceae</taxon>
        <taxon>Dictyostelium</taxon>
    </lineage>
</organism>
<gene>
    <name evidence="2" type="ORF">RB653_008350</name>
</gene>
<dbReference type="AlphaFoldDB" id="A0AAN7YWJ0"/>
<dbReference type="SUPFAM" id="SSF52777">
    <property type="entry name" value="CoA-dependent acyltransferases"/>
    <property type="match status" value="1"/>
</dbReference>
<dbReference type="PANTHER" id="PTHR31896:SF64">
    <property type="entry name" value="TRICHOTHECENE 3-O-ACETYLTRANSFERASE"/>
    <property type="match status" value="1"/>
</dbReference>